<sequence length="523" mass="60227">MELVTMVTINRCGIYKVRFRIHQELRNYFNKNEVNKSLNTKDIAEAKSKAAIILGKYEQILKVCKVLDKSQIQELVDKYIKETLEQDLIDRAVKGQGTVFCDVGFDVYNNTLALASADMAETLKGDYAQDLSNNNYRLIEETLDELLDKNSIEVDKTSNDYKLLSYYMMLAQIQILDEASKRGRGEIHTPPEVISNRLFYSQKHINKPQPKEEVNEKKITTNKEALDSYIKFYKAKCDENNTSKEQYEGVVTFLKEVFLELISPSGDVAETTLEDIIEIREILKNLPKRNIQKYRDMSISELIDAEADEADIISNRTLAKYMKWIKSCYAYYNSIGLIQTNPLQLIATTSGTNALDERLPLEHKEIEQLLTLTKDDKVTNNLIKVFYTSGMRLSELYKCSLKEIDGVKVYDLTDRSISLKTKSSYRLIPIHRSIDVSLLKELPTQDGFSKRVNELIRSHISDDKRKVLYSLRHSFATDLKNNRIDPNVISELMGHSHQTMTLQRYASSYDVHILKEAIETLSI</sequence>
<dbReference type="GO" id="GO:0006310">
    <property type="term" value="P:DNA recombination"/>
    <property type="evidence" value="ECO:0007669"/>
    <property type="project" value="UniProtKB-KW"/>
</dbReference>
<evidence type="ECO:0000256" key="1">
    <source>
        <dbReference type="ARBA" id="ARBA00023172"/>
    </source>
</evidence>
<dbReference type="PROSITE" id="PS51898">
    <property type="entry name" value="TYR_RECOMBINASE"/>
    <property type="match status" value="1"/>
</dbReference>
<dbReference type="InterPro" id="IPR046668">
    <property type="entry name" value="DUF6538"/>
</dbReference>
<dbReference type="InterPro" id="IPR002104">
    <property type="entry name" value="Integrase_catalytic"/>
</dbReference>
<gene>
    <name evidence="3" type="ORF">CVT01_07925</name>
</gene>
<protein>
    <submittedName>
        <fullName evidence="3">Tyrosine-type recombinase/integrase</fullName>
    </submittedName>
</protein>
<proteinExistence type="predicted"/>
<dbReference type="InterPro" id="IPR011010">
    <property type="entry name" value="DNA_brk_join_enz"/>
</dbReference>
<dbReference type="Gene3D" id="1.10.443.10">
    <property type="entry name" value="Intergrase catalytic core"/>
    <property type="match status" value="1"/>
</dbReference>
<dbReference type="SUPFAM" id="SSF56349">
    <property type="entry name" value="DNA breaking-rejoining enzymes"/>
    <property type="match status" value="1"/>
</dbReference>
<reference evidence="3 4" key="1">
    <citation type="journal article" date="2018" name="Emerg. Microbes Infect.">
        <title>Genomic analysis of oral Campylobacter concisus strains identified a potential bacterial molecular marker associated with active Crohn's disease.</title>
        <authorList>
            <person name="Liu F."/>
            <person name="Ma R."/>
            <person name="Tay C.Y.A."/>
            <person name="Octavia S."/>
            <person name="Lan R."/>
            <person name="Chung H.K.L."/>
            <person name="Riordan S.M."/>
            <person name="Grimm M.C."/>
            <person name="Leong R.W."/>
            <person name="Tanaka M.M."/>
            <person name="Connor S."/>
            <person name="Zhang L."/>
        </authorList>
    </citation>
    <scope>NUCLEOTIDE SEQUENCE [LARGE SCALE GENOMIC DNA]</scope>
    <source>
        <strain evidence="3 4">P1CDO3</strain>
    </source>
</reference>
<dbReference type="Pfam" id="PF20172">
    <property type="entry name" value="DUF6538"/>
    <property type="match status" value="1"/>
</dbReference>
<dbReference type="RefSeq" id="WP_107714224.1">
    <property type="nucleotide sequence ID" value="NZ_CP049266.1"/>
</dbReference>
<dbReference type="Proteomes" id="UP000594404">
    <property type="component" value="Chromosome"/>
</dbReference>
<feature type="domain" description="Tyr recombinase" evidence="2">
    <location>
        <begin position="354"/>
        <end position="518"/>
    </location>
</feature>
<dbReference type="Pfam" id="PF00589">
    <property type="entry name" value="Phage_integrase"/>
    <property type="match status" value="1"/>
</dbReference>
<dbReference type="EMBL" id="CP049266">
    <property type="protein sequence ID" value="QPH92435.1"/>
    <property type="molecule type" value="Genomic_DNA"/>
</dbReference>
<dbReference type="PANTHER" id="PTHR30349:SF64">
    <property type="entry name" value="PROPHAGE INTEGRASE INTD-RELATED"/>
    <property type="match status" value="1"/>
</dbReference>
<organism evidence="3 4">
    <name type="scientific">Campylobacter concisus</name>
    <dbReference type="NCBI Taxonomy" id="199"/>
    <lineage>
        <taxon>Bacteria</taxon>
        <taxon>Pseudomonadati</taxon>
        <taxon>Campylobacterota</taxon>
        <taxon>Epsilonproteobacteria</taxon>
        <taxon>Campylobacterales</taxon>
        <taxon>Campylobacteraceae</taxon>
        <taxon>Campylobacter</taxon>
    </lineage>
</organism>
<dbReference type="AlphaFoldDB" id="A0A7S9WTF9"/>
<dbReference type="GO" id="GO:0015074">
    <property type="term" value="P:DNA integration"/>
    <property type="evidence" value="ECO:0007669"/>
    <property type="project" value="InterPro"/>
</dbReference>
<dbReference type="GO" id="GO:0003677">
    <property type="term" value="F:DNA binding"/>
    <property type="evidence" value="ECO:0007669"/>
    <property type="project" value="InterPro"/>
</dbReference>
<name>A0A7S9WTF9_9BACT</name>
<evidence type="ECO:0000259" key="2">
    <source>
        <dbReference type="PROSITE" id="PS51898"/>
    </source>
</evidence>
<dbReference type="PANTHER" id="PTHR30349">
    <property type="entry name" value="PHAGE INTEGRASE-RELATED"/>
    <property type="match status" value="1"/>
</dbReference>
<keyword evidence="1" id="KW-0233">DNA recombination</keyword>
<evidence type="ECO:0000313" key="4">
    <source>
        <dbReference type="Proteomes" id="UP000594404"/>
    </source>
</evidence>
<accession>A0A7S9WTF9</accession>
<dbReference type="InterPro" id="IPR013762">
    <property type="entry name" value="Integrase-like_cat_sf"/>
</dbReference>
<evidence type="ECO:0000313" key="3">
    <source>
        <dbReference type="EMBL" id="QPH92435.1"/>
    </source>
</evidence>
<dbReference type="InterPro" id="IPR050090">
    <property type="entry name" value="Tyrosine_recombinase_XerCD"/>
</dbReference>